<feature type="compositionally biased region" description="Basic and acidic residues" evidence="1">
    <location>
        <begin position="120"/>
        <end position="138"/>
    </location>
</feature>
<feature type="domain" description="Cyclophilin-like" evidence="4">
    <location>
        <begin position="16"/>
        <end position="119"/>
    </location>
</feature>
<evidence type="ECO:0000313" key="6">
    <source>
        <dbReference type="Proteomes" id="UP001470230"/>
    </source>
</evidence>
<evidence type="ECO:0000259" key="4">
    <source>
        <dbReference type="Pfam" id="PF18050"/>
    </source>
</evidence>
<keyword evidence="2" id="KW-0472">Membrane</keyword>
<feature type="chain" id="PRO_5046581214" description="Cyclophilin-like domain-containing protein" evidence="3">
    <location>
        <begin position="19"/>
        <end position="212"/>
    </location>
</feature>
<feature type="compositionally biased region" description="Basic and acidic residues" evidence="1">
    <location>
        <begin position="150"/>
        <end position="161"/>
    </location>
</feature>
<proteinExistence type="predicted"/>
<accession>A0ABR2KP68</accession>
<dbReference type="InterPro" id="IPR041183">
    <property type="entry name" value="Cyclophilin-like"/>
</dbReference>
<dbReference type="Proteomes" id="UP001470230">
    <property type="component" value="Unassembled WGS sequence"/>
</dbReference>
<feature type="signal peptide" evidence="3">
    <location>
        <begin position="1"/>
        <end position="18"/>
    </location>
</feature>
<feature type="compositionally biased region" description="Polar residues" evidence="1">
    <location>
        <begin position="139"/>
        <end position="149"/>
    </location>
</feature>
<dbReference type="Gene3D" id="2.40.100.20">
    <property type="match status" value="1"/>
</dbReference>
<dbReference type="InterPro" id="IPR029000">
    <property type="entry name" value="Cyclophilin-like_dom_sf"/>
</dbReference>
<gene>
    <name evidence="5" type="ORF">M9Y10_030092</name>
</gene>
<evidence type="ECO:0000313" key="5">
    <source>
        <dbReference type="EMBL" id="KAK8892841.1"/>
    </source>
</evidence>
<dbReference type="Pfam" id="PF18050">
    <property type="entry name" value="Cyclophil_like2"/>
    <property type="match status" value="1"/>
</dbReference>
<reference evidence="5 6" key="1">
    <citation type="submission" date="2024-04" db="EMBL/GenBank/DDBJ databases">
        <title>Tritrichomonas musculus Genome.</title>
        <authorList>
            <person name="Alves-Ferreira E."/>
            <person name="Grigg M."/>
            <person name="Lorenzi H."/>
            <person name="Galac M."/>
        </authorList>
    </citation>
    <scope>NUCLEOTIDE SEQUENCE [LARGE SCALE GENOMIC DNA]</scope>
    <source>
        <strain evidence="5 6">EAF2021</strain>
    </source>
</reference>
<sequence>MTLSNIMLIAIYSTFLRATLVNNTSFEALKELLNKNPLTIEMNDYGNFEKVGDIGTTLPRNDVRITTEPGDIILYLGSSLCLYYNTNTYTFTRIGKFQDVAQEDLKRILGDGSVTVTFSLEKKDDDKSEDPSTDKDNTENTGSDGNLSSDHQDKNPIDSPEKPSSNNKSKTAIIAGTVSAAVVVVVVIAVIVTCYFKKVACFRKISNSESQA</sequence>
<keyword evidence="6" id="KW-1185">Reference proteome</keyword>
<evidence type="ECO:0000256" key="2">
    <source>
        <dbReference type="SAM" id="Phobius"/>
    </source>
</evidence>
<dbReference type="EMBL" id="JAPFFF010000004">
    <property type="protein sequence ID" value="KAK8892841.1"/>
    <property type="molecule type" value="Genomic_DNA"/>
</dbReference>
<comment type="caution">
    <text evidence="5">The sequence shown here is derived from an EMBL/GenBank/DDBJ whole genome shotgun (WGS) entry which is preliminary data.</text>
</comment>
<dbReference type="SUPFAM" id="SSF50891">
    <property type="entry name" value="Cyclophilin-like"/>
    <property type="match status" value="1"/>
</dbReference>
<feature type="transmembrane region" description="Helical" evidence="2">
    <location>
        <begin position="172"/>
        <end position="196"/>
    </location>
</feature>
<evidence type="ECO:0000256" key="3">
    <source>
        <dbReference type="SAM" id="SignalP"/>
    </source>
</evidence>
<keyword evidence="2" id="KW-0812">Transmembrane</keyword>
<feature type="region of interest" description="Disordered" evidence="1">
    <location>
        <begin position="120"/>
        <end position="168"/>
    </location>
</feature>
<keyword evidence="2" id="KW-1133">Transmembrane helix</keyword>
<protein>
    <recommendedName>
        <fullName evidence="4">Cyclophilin-like domain-containing protein</fullName>
    </recommendedName>
</protein>
<keyword evidence="3" id="KW-0732">Signal</keyword>
<organism evidence="5 6">
    <name type="scientific">Tritrichomonas musculus</name>
    <dbReference type="NCBI Taxonomy" id="1915356"/>
    <lineage>
        <taxon>Eukaryota</taxon>
        <taxon>Metamonada</taxon>
        <taxon>Parabasalia</taxon>
        <taxon>Tritrichomonadida</taxon>
        <taxon>Tritrichomonadidae</taxon>
        <taxon>Tritrichomonas</taxon>
    </lineage>
</organism>
<evidence type="ECO:0000256" key="1">
    <source>
        <dbReference type="SAM" id="MobiDB-lite"/>
    </source>
</evidence>
<name>A0ABR2KP68_9EUKA</name>